<dbReference type="EMBL" id="KZ312447">
    <property type="protein sequence ID" value="KAG8240287.1"/>
    <property type="molecule type" value="Genomic_DNA"/>
</dbReference>
<name>A0A8K0KS93_LADFU</name>
<keyword evidence="2" id="KW-1185">Reference proteome</keyword>
<reference evidence="1" key="1">
    <citation type="submission" date="2013-04" db="EMBL/GenBank/DDBJ databases">
        <authorList>
            <person name="Qu J."/>
            <person name="Murali S.C."/>
            <person name="Bandaranaike D."/>
            <person name="Bellair M."/>
            <person name="Blankenburg K."/>
            <person name="Chao H."/>
            <person name="Dinh H."/>
            <person name="Doddapaneni H."/>
            <person name="Downs B."/>
            <person name="Dugan-Rocha S."/>
            <person name="Elkadiri S."/>
            <person name="Gnanaolivu R.D."/>
            <person name="Hernandez B."/>
            <person name="Javaid M."/>
            <person name="Jayaseelan J.C."/>
            <person name="Lee S."/>
            <person name="Li M."/>
            <person name="Ming W."/>
            <person name="Munidasa M."/>
            <person name="Muniz J."/>
            <person name="Nguyen L."/>
            <person name="Ongeri F."/>
            <person name="Osuji N."/>
            <person name="Pu L.-L."/>
            <person name="Puazo M."/>
            <person name="Qu C."/>
            <person name="Quiroz J."/>
            <person name="Raj R."/>
            <person name="Weissenberger G."/>
            <person name="Xin Y."/>
            <person name="Zou X."/>
            <person name="Han Y."/>
            <person name="Richards S."/>
            <person name="Worley K."/>
            <person name="Muzny D."/>
            <person name="Gibbs R."/>
        </authorList>
    </citation>
    <scope>NUCLEOTIDE SEQUENCE</scope>
    <source>
        <strain evidence="1">Sampled in the wild</strain>
    </source>
</reference>
<evidence type="ECO:0000313" key="1">
    <source>
        <dbReference type="EMBL" id="KAG8240287.1"/>
    </source>
</evidence>
<feature type="non-terminal residue" evidence="1">
    <location>
        <position position="1"/>
    </location>
</feature>
<comment type="caution">
    <text evidence="1">The sequence shown here is derived from an EMBL/GenBank/DDBJ whole genome shotgun (WGS) entry which is preliminary data.</text>
</comment>
<accession>A0A8K0KS93</accession>
<protein>
    <submittedName>
        <fullName evidence="1">Uncharacterized protein</fullName>
    </submittedName>
</protein>
<dbReference type="AlphaFoldDB" id="A0A8K0KS93"/>
<dbReference type="Proteomes" id="UP000792457">
    <property type="component" value="Unassembled WGS sequence"/>
</dbReference>
<proteinExistence type="predicted"/>
<reference evidence="1" key="2">
    <citation type="submission" date="2017-10" db="EMBL/GenBank/DDBJ databases">
        <title>Ladona fulva Genome sequencing and assembly.</title>
        <authorList>
            <person name="Murali S."/>
            <person name="Richards S."/>
            <person name="Bandaranaike D."/>
            <person name="Bellair M."/>
            <person name="Blankenburg K."/>
            <person name="Chao H."/>
            <person name="Dinh H."/>
            <person name="Doddapaneni H."/>
            <person name="Dugan-Rocha S."/>
            <person name="Elkadiri S."/>
            <person name="Gnanaolivu R."/>
            <person name="Hernandez B."/>
            <person name="Skinner E."/>
            <person name="Javaid M."/>
            <person name="Lee S."/>
            <person name="Li M."/>
            <person name="Ming W."/>
            <person name="Munidasa M."/>
            <person name="Muniz J."/>
            <person name="Nguyen L."/>
            <person name="Hughes D."/>
            <person name="Osuji N."/>
            <person name="Pu L.-L."/>
            <person name="Puazo M."/>
            <person name="Qu C."/>
            <person name="Quiroz J."/>
            <person name="Raj R."/>
            <person name="Weissenberger G."/>
            <person name="Xin Y."/>
            <person name="Zou X."/>
            <person name="Han Y."/>
            <person name="Worley K."/>
            <person name="Muzny D."/>
            <person name="Gibbs R."/>
        </authorList>
    </citation>
    <scope>NUCLEOTIDE SEQUENCE</scope>
    <source>
        <strain evidence="1">Sampled in the wild</strain>
    </source>
</reference>
<organism evidence="1 2">
    <name type="scientific">Ladona fulva</name>
    <name type="common">Scarce chaser dragonfly</name>
    <name type="synonym">Libellula fulva</name>
    <dbReference type="NCBI Taxonomy" id="123851"/>
    <lineage>
        <taxon>Eukaryota</taxon>
        <taxon>Metazoa</taxon>
        <taxon>Ecdysozoa</taxon>
        <taxon>Arthropoda</taxon>
        <taxon>Hexapoda</taxon>
        <taxon>Insecta</taxon>
        <taxon>Pterygota</taxon>
        <taxon>Palaeoptera</taxon>
        <taxon>Odonata</taxon>
        <taxon>Epiprocta</taxon>
        <taxon>Anisoptera</taxon>
        <taxon>Libelluloidea</taxon>
        <taxon>Libellulidae</taxon>
        <taxon>Ladona</taxon>
    </lineage>
</organism>
<gene>
    <name evidence="1" type="ORF">J437_LFUL012764</name>
</gene>
<evidence type="ECO:0000313" key="2">
    <source>
        <dbReference type="Proteomes" id="UP000792457"/>
    </source>
</evidence>
<sequence>MAEEENIPVFVLEFERGLRSGWGEDLPNVVDKDYRWIDEDDGYAEVAWPHQEYPQMYSRGMKDEEGV</sequence>